<feature type="compositionally biased region" description="Gly residues" evidence="1">
    <location>
        <begin position="248"/>
        <end position="269"/>
    </location>
</feature>
<accession>A0A562T125</accession>
<evidence type="ECO:0000256" key="1">
    <source>
        <dbReference type="SAM" id="MobiDB-lite"/>
    </source>
</evidence>
<gene>
    <name evidence="3" type="ORF">JM93_02556</name>
</gene>
<evidence type="ECO:0000256" key="2">
    <source>
        <dbReference type="SAM" id="Phobius"/>
    </source>
</evidence>
<keyword evidence="2" id="KW-0812">Transmembrane</keyword>
<dbReference type="RefSeq" id="WP_145343789.1">
    <property type="nucleotide sequence ID" value="NZ_SMLY01000082.1"/>
</dbReference>
<keyword evidence="2" id="KW-0472">Membrane</keyword>
<evidence type="ECO:0000313" key="3">
    <source>
        <dbReference type="EMBL" id="TWI87315.1"/>
    </source>
</evidence>
<keyword evidence="2" id="KW-1133">Transmembrane helix</keyword>
<keyword evidence="4" id="KW-1185">Reference proteome</keyword>
<protein>
    <submittedName>
        <fullName evidence="3">Uncharacterized protein</fullName>
    </submittedName>
</protein>
<dbReference type="Proteomes" id="UP000320593">
    <property type="component" value="Unassembled WGS sequence"/>
</dbReference>
<comment type="caution">
    <text evidence="3">The sequence shown here is derived from an EMBL/GenBank/DDBJ whole genome shotgun (WGS) entry which is preliminary data.</text>
</comment>
<reference evidence="3 4" key="1">
    <citation type="submission" date="2019-07" db="EMBL/GenBank/DDBJ databases">
        <title>Genomic Encyclopedia of Archaeal and Bacterial Type Strains, Phase II (KMG-II): from individual species to whole genera.</title>
        <authorList>
            <person name="Goeker M."/>
        </authorList>
    </citation>
    <scope>NUCLEOTIDE SEQUENCE [LARGE SCALE GENOMIC DNA]</scope>
    <source>
        <strain evidence="3 4">ATCC BAA-252</strain>
    </source>
</reference>
<feature type="region of interest" description="Disordered" evidence="1">
    <location>
        <begin position="244"/>
        <end position="269"/>
    </location>
</feature>
<dbReference type="OrthoDB" id="196672at2"/>
<name>A0A562T125_9HYPH</name>
<dbReference type="AlphaFoldDB" id="A0A562T125"/>
<sequence length="269" mass="29311">MKNPELWKRISDASPDLENVAFPFARRLARDNGWTENFAQRVILEYLRFAYLSRISHGVVTPSDEVDQAWHLHLTYTKHYWGPFAQALGSRLHHTPTVGGPQQRAHFEAAYNATLALYRDEFGDPPEDIWPSPEVRFKTAPFHRRVNTDEFWVIPKPQLRKLLAAIAGRVIAAPYGSKTLAVLAATAALGTGAALAHGSPAGDTWIEKLTNMVSHWVTEHTVVFLICLAAAALVVWALFQKKTKDGSSGCGGGGCSSGGGDSGCSGCGD</sequence>
<dbReference type="EMBL" id="VLLF01000005">
    <property type="protein sequence ID" value="TWI87315.1"/>
    <property type="molecule type" value="Genomic_DNA"/>
</dbReference>
<feature type="transmembrane region" description="Helical" evidence="2">
    <location>
        <begin position="220"/>
        <end position="239"/>
    </location>
</feature>
<feature type="transmembrane region" description="Helical" evidence="2">
    <location>
        <begin position="179"/>
        <end position="200"/>
    </location>
</feature>
<proteinExistence type="predicted"/>
<evidence type="ECO:0000313" key="4">
    <source>
        <dbReference type="Proteomes" id="UP000320593"/>
    </source>
</evidence>
<organism evidence="3 4">
    <name type="scientific">Roseibium hamelinense</name>
    <dbReference type="NCBI Taxonomy" id="150831"/>
    <lineage>
        <taxon>Bacteria</taxon>
        <taxon>Pseudomonadati</taxon>
        <taxon>Pseudomonadota</taxon>
        <taxon>Alphaproteobacteria</taxon>
        <taxon>Hyphomicrobiales</taxon>
        <taxon>Stappiaceae</taxon>
        <taxon>Roseibium</taxon>
    </lineage>
</organism>